<keyword evidence="6" id="KW-1185">Reference proteome</keyword>
<reference evidence="5 6" key="1">
    <citation type="journal article" date="2015" name="Biotechnol. Biofuels">
        <title>Enhanced degradation of softwood versus hardwood by the white-rot fungus Pycnoporus coccineus.</title>
        <authorList>
            <person name="Couturier M."/>
            <person name="Navarro D."/>
            <person name="Chevret D."/>
            <person name="Henrissat B."/>
            <person name="Piumi F."/>
            <person name="Ruiz-Duenas F.J."/>
            <person name="Martinez A.T."/>
            <person name="Grigoriev I.V."/>
            <person name="Riley R."/>
            <person name="Lipzen A."/>
            <person name="Berrin J.G."/>
            <person name="Master E.R."/>
            <person name="Rosso M.N."/>
        </authorList>
    </citation>
    <scope>NUCLEOTIDE SEQUENCE [LARGE SCALE GENOMIC DNA]</scope>
    <source>
        <strain evidence="5 6">BRFM310</strain>
    </source>
</reference>
<keyword evidence="1" id="KW-0507">mRNA processing</keyword>
<name>A0A1Y2IZY7_TRAC3</name>
<organism evidence="5 6">
    <name type="scientific">Trametes coccinea (strain BRFM310)</name>
    <name type="common">Pycnoporus coccineus</name>
    <dbReference type="NCBI Taxonomy" id="1353009"/>
    <lineage>
        <taxon>Eukaryota</taxon>
        <taxon>Fungi</taxon>
        <taxon>Dikarya</taxon>
        <taxon>Basidiomycota</taxon>
        <taxon>Agaricomycotina</taxon>
        <taxon>Agaricomycetes</taxon>
        <taxon>Polyporales</taxon>
        <taxon>Polyporaceae</taxon>
        <taxon>Trametes</taxon>
    </lineage>
</organism>
<feature type="compositionally biased region" description="Basic and acidic residues" evidence="3">
    <location>
        <begin position="382"/>
        <end position="392"/>
    </location>
</feature>
<feature type="compositionally biased region" description="Basic and acidic residues" evidence="3">
    <location>
        <begin position="146"/>
        <end position="163"/>
    </location>
</feature>
<dbReference type="PANTHER" id="PTHR15503:SF22">
    <property type="entry name" value="TRANSPOSON TY3-I GAG POLYPROTEIN"/>
    <property type="match status" value="1"/>
</dbReference>
<dbReference type="PANTHER" id="PTHR15503">
    <property type="entry name" value="LDOC1 RELATED"/>
    <property type="match status" value="1"/>
</dbReference>
<evidence type="ECO:0000313" key="5">
    <source>
        <dbReference type="EMBL" id="OSD06698.1"/>
    </source>
</evidence>
<dbReference type="Gene3D" id="4.10.60.10">
    <property type="entry name" value="Zinc finger, CCHC-type"/>
    <property type="match status" value="1"/>
</dbReference>
<feature type="compositionally biased region" description="Basic and acidic residues" evidence="3">
    <location>
        <begin position="318"/>
        <end position="348"/>
    </location>
</feature>
<feature type="compositionally biased region" description="Low complexity" evidence="3">
    <location>
        <begin position="728"/>
        <end position="739"/>
    </location>
</feature>
<feature type="region of interest" description="Disordered" evidence="3">
    <location>
        <begin position="645"/>
        <end position="707"/>
    </location>
</feature>
<evidence type="ECO:0000256" key="1">
    <source>
        <dbReference type="ARBA" id="ARBA00022664"/>
    </source>
</evidence>
<dbReference type="InterPro" id="IPR001878">
    <property type="entry name" value="Znf_CCHC"/>
</dbReference>
<evidence type="ECO:0000259" key="4">
    <source>
        <dbReference type="PROSITE" id="PS50158"/>
    </source>
</evidence>
<feature type="compositionally biased region" description="Low complexity" evidence="3">
    <location>
        <begin position="424"/>
        <end position="443"/>
    </location>
</feature>
<dbReference type="STRING" id="1353009.A0A1Y2IZY7"/>
<evidence type="ECO:0000256" key="2">
    <source>
        <dbReference type="PROSITE-ProRule" id="PRU00047"/>
    </source>
</evidence>
<evidence type="ECO:0000313" key="6">
    <source>
        <dbReference type="Proteomes" id="UP000193067"/>
    </source>
</evidence>
<proteinExistence type="predicted"/>
<feature type="region of interest" description="Disordered" evidence="3">
    <location>
        <begin position="720"/>
        <end position="740"/>
    </location>
</feature>
<dbReference type="Proteomes" id="UP000193067">
    <property type="component" value="Unassembled WGS sequence"/>
</dbReference>
<dbReference type="SUPFAM" id="SSF57756">
    <property type="entry name" value="Retrovirus zinc finger-like domains"/>
    <property type="match status" value="1"/>
</dbReference>
<accession>A0A1Y2IZY7</accession>
<keyword evidence="2" id="KW-0479">Metal-binding</keyword>
<feature type="domain" description="CCHC-type" evidence="4">
    <location>
        <begin position="713"/>
        <end position="728"/>
    </location>
</feature>
<feature type="region of interest" description="Disordered" evidence="3">
    <location>
        <begin position="105"/>
        <end position="185"/>
    </location>
</feature>
<feature type="region of interest" description="Disordered" evidence="3">
    <location>
        <begin position="318"/>
        <end position="471"/>
    </location>
</feature>
<protein>
    <recommendedName>
        <fullName evidence="4">CCHC-type domain-containing protein</fullName>
    </recommendedName>
</protein>
<keyword evidence="2" id="KW-0862">Zinc</keyword>
<dbReference type="GO" id="GO:0008270">
    <property type="term" value="F:zinc ion binding"/>
    <property type="evidence" value="ECO:0007669"/>
    <property type="project" value="UniProtKB-KW"/>
</dbReference>
<feature type="compositionally biased region" description="Basic residues" evidence="3">
    <location>
        <begin position="457"/>
        <end position="470"/>
    </location>
</feature>
<gene>
    <name evidence="5" type="ORF">PYCCODRAFT_1422304</name>
</gene>
<dbReference type="SUPFAM" id="SSF50630">
    <property type="entry name" value="Acid proteases"/>
    <property type="match status" value="1"/>
</dbReference>
<feature type="region of interest" description="Disordered" evidence="3">
    <location>
        <begin position="1"/>
        <end position="73"/>
    </location>
</feature>
<dbReference type="EMBL" id="KZ084089">
    <property type="protein sequence ID" value="OSD06698.1"/>
    <property type="molecule type" value="Genomic_DNA"/>
</dbReference>
<dbReference type="InterPro" id="IPR032567">
    <property type="entry name" value="RTL1-rel"/>
</dbReference>
<keyword evidence="2" id="KW-0863">Zinc-finger</keyword>
<dbReference type="PROSITE" id="PS50158">
    <property type="entry name" value="ZF_CCHC"/>
    <property type="match status" value="1"/>
</dbReference>
<dbReference type="GO" id="GO:0003676">
    <property type="term" value="F:nucleic acid binding"/>
    <property type="evidence" value="ECO:0007669"/>
    <property type="project" value="InterPro"/>
</dbReference>
<feature type="compositionally biased region" description="Polar residues" evidence="3">
    <location>
        <begin position="110"/>
        <end position="126"/>
    </location>
</feature>
<dbReference type="InterPro" id="IPR021109">
    <property type="entry name" value="Peptidase_aspartic_dom_sf"/>
</dbReference>
<dbReference type="InterPro" id="IPR036875">
    <property type="entry name" value="Znf_CCHC_sf"/>
</dbReference>
<feature type="compositionally biased region" description="Basic residues" evidence="3">
    <location>
        <begin position="1"/>
        <end position="10"/>
    </location>
</feature>
<dbReference type="Gene3D" id="2.40.70.10">
    <property type="entry name" value="Acid Proteases"/>
    <property type="match status" value="1"/>
</dbReference>
<dbReference type="OrthoDB" id="3267748at2759"/>
<dbReference type="SMART" id="SM00343">
    <property type="entry name" value="ZnF_C2HC"/>
    <property type="match status" value="1"/>
</dbReference>
<dbReference type="AlphaFoldDB" id="A0A1Y2IZY7"/>
<sequence length="1195" mass="133935">MSRKTNKMSKRTSTEVAASAPEDVTYHGTTSEVLEATGELSSPYSLPPPEPEPKGPKRTRRVPKNPIVAAASDSTLSAKWGMAEYEWLAETGGSRRVTRTYAHAARSGVSARNTGLSKGVTTTATGGTPLENTHKAVSDDSPGQDSENRPSSRPETAELRPEKGCAAGTESRHPGSTAETTQSRQHGCTVSARWTQVQNGQSRKLLVCQALPVGTTRFPSWFDLCEVEDQLGPVPEGWSEARPRVLTLPVVDTANSSFVDEFWQEVDSSGSEYEAQDLALATQASIRTAAAEMDSRDRQCSILGAMAVIVEVETEESELKPAGKDGRYTAEQKAKHVPREPSQREFLRRFVSHTPEPATSKSRNSHQGPANGPSHSHKSKKSSREAKSEFQRKPSQIPDGRWFRATVETSGDSSESSSDESSDSSRTSSSSSESSTSSSATDSSSKRRKKTTSEKQHRARQKKDKRRMRKALSGVKIKTPFVWDGTADLDLFDQWTYEIDTWGELNELSDHIMVKLMIQFMKGDAGRFFMRHVSTRQADWTVKRLYGALFDYCFPTDYKARLRTRLERSVQGRSSVRDFMRDIQQLATRFPDVTDFQSEHAPSSVPFEKGLNPEKTKLDKLVKYAVRKEEAYAEARREERALNGKVPGRSWGRFGRPRREGEPSKDQSQRSEKQHQFGQRKLSSETSKPAPRSAHRSSKMSPEERDRLRAEARCFSCRETGHQSSNCPARKTARAPAPTGSHIHVGAVNFAKLEELAERAKASDQEALFVGAISLEADHVEAGQSQSGGREPQQEGEWSKLHDSDCIEYIKTLFVSYHGSDLVESVGMDPEDRFEVTSENSSKFLILDRLGAVGLPDEYPVSREQLNNPNWGVPDIIQEEWDNWISIPPRPEWGTGFPPCDAPEGTHPALYWLCAHVRATLLHDFPDVPARQDLVRVDEHSMGYRVTSPLHLEEYIYTEDEVSDPMFDPAAVTKVVLEGYTTDKLWHHWRAAERRRRRRIQLIIGAISVKKSRKKQQDIPANALPALERNAMRPKDYTRKAPMPVVVNVQINGHSARALLDTGCMADFISTTLIDQLKIPTDVLAKQLPVQLAVQGSRSKINRTCVVDFSYQDIRSKRRFDVANLENYDIILGTPFIFQHKVALGLNPARVVIGSPTAEEMEGEDVAVILKRRIYARTELRWDCHRYGQLTIRFR</sequence>
<dbReference type="CDD" id="cd00303">
    <property type="entry name" value="retropepsin_like"/>
    <property type="match status" value="1"/>
</dbReference>
<evidence type="ECO:0000256" key="3">
    <source>
        <dbReference type="SAM" id="MobiDB-lite"/>
    </source>
</evidence>
<feature type="compositionally biased region" description="Polar residues" evidence="3">
    <location>
        <begin position="357"/>
        <end position="368"/>
    </location>
</feature>
<dbReference type="GO" id="GO:0006397">
    <property type="term" value="P:mRNA processing"/>
    <property type="evidence" value="ECO:0007669"/>
    <property type="project" value="UniProtKB-KW"/>
</dbReference>
<feature type="compositionally biased region" description="Basic and acidic residues" evidence="3">
    <location>
        <begin position="657"/>
        <end position="675"/>
    </location>
</feature>
<dbReference type="Pfam" id="PF13975">
    <property type="entry name" value="gag-asp_proteas"/>
    <property type="match status" value="1"/>
</dbReference>